<dbReference type="InterPro" id="IPR003593">
    <property type="entry name" value="AAA+_ATPase"/>
</dbReference>
<keyword evidence="3" id="KW-0536">Nodulation</keyword>
<organism evidence="7 8">
    <name type="scientific">Devosia nanyangense</name>
    <dbReference type="NCBI Taxonomy" id="1228055"/>
    <lineage>
        <taxon>Bacteria</taxon>
        <taxon>Pseudomonadati</taxon>
        <taxon>Pseudomonadota</taxon>
        <taxon>Alphaproteobacteria</taxon>
        <taxon>Hyphomicrobiales</taxon>
        <taxon>Devosiaceae</taxon>
        <taxon>Devosia</taxon>
    </lineage>
</organism>
<dbReference type="PANTHER" id="PTHR42711">
    <property type="entry name" value="ABC TRANSPORTER ATP-BINDING PROTEIN"/>
    <property type="match status" value="1"/>
</dbReference>
<evidence type="ECO:0000313" key="8">
    <source>
        <dbReference type="Proteomes" id="UP000782610"/>
    </source>
</evidence>
<keyword evidence="4" id="KW-0547">Nucleotide-binding</keyword>
<gene>
    <name evidence="7" type="ORF">HY834_17415</name>
</gene>
<dbReference type="Gene3D" id="3.40.50.300">
    <property type="entry name" value="P-loop containing nucleotide triphosphate hydrolases"/>
    <property type="match status" value="1"/>
</dbReference>
<evidence type="ECO:0000256" key="3">
    <source>
        <dbReference type="ARBA" id="ARBA00022458"/>
    </source>
</evidence>
<dbReference type="PROSITE" id="PS00211">
    <property type="entry name" value="ABC_TRANSPORTER_1"/>
    <property type="match status" value="1"/>
</dbReference>
<comment type="caution">
    <text evidence="7">The sequence shown here is derived from an EMBL/GenBank/DDBJ whole genome shotgun (WGS) entry which is preliminary data.</text>
</comment>
<dbReference type="GO" id="GO:0005524">
    <property type="term" value="F:ATP binding"/>
    <property type="evidence" value="ECO:0007669"/>
    <property type="project" value="UniProtKB-KW"/>
</dbReference>
<evidence type="ECO:0000313" key="7">
    <source>
        <dbReference type="EMBL" id="MBI4923521.1"/>
    </source>
</evidence>
<dbReference type="InterPro" id="IPR050763">
    <property type="entry name" value="ABC_transporter_ATP-binding"/>
</dbReference>
<dbReference type="GO" id="GO:0016887">
    <property type="term" value="F:ATP hydrolysis activity"/>
    <property type="evidence" value="ECO:0007669"/>
    <property type="project" value="InterPro"/>
</dbReference>
<dbReference type="EMBL" id="JACRAF010000057">
    <property type="protein sequence ID" value="MBI4923521.1"/>
    <property type="molecule type" value="Genomic_DNA"/>
</dbReference>
<dbReference type="InterPro" id="IPR017871">
    <property type="entry name" value="ABC_transporter-like_CS"/>
</dbReference>
<dbReference type="InterPro" id="IPR003439">
    <property type="entry name" value="ABC_transporter-like_ATP-bd"/>
</dbReference>
<proteinExistence type="inferred from homology"/>
<evidence type="ECO:0000256" key="5">
    <source>
        <dbReference type="ARBA" id="ARBA00022840"/>
    </source>
</evidence>
<dbReference type="InterPro" id="IPR027417">
    <property type="entry name" value="P-loop_NTPase"/>
</dbReference>
<sequence length="253" mass="27031">MTDTPPVLELDDVRKSYGRTEALKGVTFSLARAEIVGLLGPNGAGKSTLFQIAAGLFAPDGGSVKLFGLDYRGHSAEILSRLGVVFQARAIDLDMTVEANLAFHAALFGLHGPSARQRFADVAALLGISDLVKKPVRTLSGGNQRRVEVARALLNLPDLLLMDEPSVGLDPTTRQLLVRHIHTVREQHGTTILWATHLIEEVAHADRIVLIVGGKIVDQGTPAELMQRSGRASLTEAYVALTGARTAEAPPLA</sequence>
<dbReference type="SUPFAM" id="SSF52540">
    <property type="entry name" value="P-loop containing nucleoside triphosphate hydrolases"/>
    <property type="match status" value="1"/>
</dbReference>
<evidence type="ECO:0000256" key="1">
    <source>
        <dbReference type="ARBA" id="ARBA00005417"/>
    </source>
</evidence>
<protein>
    <submittedName>
        <fullName evidence="7">ATP-binding cassette domain-containing protein</fullName>
    </submittedName>
</protein>
<feature type="domain" description="ABC transporter" evidence="6">
    <location>
        <begin position="8"/>
        <end position="238"/>
    </location>
</feature>
<dbReference type="PANTHER" id="PTHR42711:SF5">
    <property type="entry name" value="ABC TRANSPORTER ATP-BINDING PROTEIN NATA"/>
    <property type="match status" value="1"/>
</dbReference>
<accession>A0A933L4J5</accession>
<dbReference type="PROSITE" id="PS50893">
    <property type="entry name" value="ABC_TRANSPORTER_2"/>
    <property type="match status" value="1"/>
</dbReference>
<dbReference type="Pfam" id="PF00005">
    <property type="entry name" value="ABC_tran"/>
    <property type="match status" value="1"/>
</dbReference>
<evidence type="ECO:0000256" key="2">
    <source>
        <dbReference type="ARBA" id="ARBA00022448"/>
    </source>
</evidence>
<dbReference type="SMART" id="SM00382">
    <property type="entry name" value="AAA"/>
    <property type="match status" value="1"/>
</dbReference>
<comment type="similarity">
    <text evidence="1">Belongs to the ABC transporter superfamily.</text>
</comment>
<reference evidence="7" key="1">
    <citation type="submission" date="2020-07" db="EMBL/GenBank/DDBJ databases">
        <title>Huge and variable diversity of episymbiotic CPR bacteria and DPANN archaea in groundwater ecosystems.</title>
        <authorList>
            <person name="He C.Y."/>
            <person name="Keren R."/>
            <person name="Whittaker M."/>
            <person name="Farag I.F."/>
            <person name="Doudna J."/>
            <person name="Cate J.H.D."/>
            <person name="Banfield J.F."/>
        </authorList>
    </citation>
    <scope>NUCLEOTIDE SEQUENCE</scope>
    <source>
        <strain evidence="7">NC_groundwater_1586_Pr3_B-0.1um_66_15</strain>
    </source>
</reference>
<dbReference type="Proteomes" id="UP000782610">
    <property type="component" value="Unassembled WGS sequence"/>
</dbReference>
<keyword evidence="5 7" id="KW-0067">ATP-binding</keyword>
<keyword evidence="2" id="KW-0813">Transport</keyword>
<evidence type="ECO:0000259" key="6">
    <source>
        <dbReference type="PROSITE" id="PS50893"/>
    </source>
</evidence>
<name>A0A933L4J5_9HYPH</name>
<evidence type="ECO:0000256" key="4">
    <source>
        <dbReference type="ARBA" id="ARBA00022741"/>
    </source>
</evidence>
<dbReference type="AlphaFoldDB" id="A0A933L4J5"/>